<keyword evidence="2" id="KW-0805">Transcription regulation</keyword>
<dbReference type="InterPro" id="IPR039425">
    <property type="entry name" value="RNA_pol_sigma-70-like"/>
</dbReference>
<dbReference type="Gene3D" id="1.10.1740.10">
    <property type="match status" value="1"/>
</dbReference>
<dbReference type="EMBL" id="SHLC01000001">
    <property type="protein sequence ID" value="RZU66204.1"/>
    <property type="molecule type" value="Genomic_DNA"/>
</dbReference>
<sequence>MLGAVSENPVAQSSAGNAELAAVLERVAAGDQLAFGELYDLTSARIFGLVRRLLVDHAQSEEVTQEVFLEIWQTAPRFDATRGAAMSWMMTMAHRRAVDRIRASQAGRDRDQRIGRRDITVEYDDVAETVEITIEHERVARAMTRLTELQREAVSLAYYGGLSHSELAHHLGVPLGTVKTRLRDGMIRLRDELGVTA</sequence>
<comment type="caution">
    <text evidence="7">The sequence shown here is derived from an EMBL/GenBank/DDBJ whole genome shotgun (WGS) entry which is preliminary data.</text>
</comment>
<dbReference type="InterPro" id="IPR007627">
    <property type="entry name" value="RNA_pol_sigma70_r2"/>
</dbReference>
<evidence type="ECO:0000256" key="3">
    <source>
        <dbReference type="ARBA" id="ARBA00023082"/>
    </source>
</evidence>
<dbReference type="OrthoDB" id="9784272at2"/>
<keyword evidence="8" id="KW-1185">Reference proteome</keyword>
<dbReference type="SUPFAM" id="SSF88946">
    <property type="entry name" value="Sigma2 domain of RNA polymerase sigma factors"/>
    <property type="match status" value="1"/>
</dbReference>
<evidence type="ECO:0000313" key="7">
    <source>
        <dbReference type="EMBL" id="RZU66204.1"/>
    </source>
</evidence>
<dbReference type="PANTHER" id="PTHR43133">
    <property type="entry name" value="RNA POLYMERASE ECF-TYPE SIGMA FACTO"/>
    <property type="match status" value="1"/>
</dbReference>
<dbReference type="CDD" id="cd06171">
    <property type="entry name" value="Sigma70_r4"/>
    <property type="match status" value="1"/>
</dbReference>
<dbReference type="AlphaFoldDB" id="A0A4Q8ANL4"/>
<dbReference type="InterPro" id="IPR013324">
    <property type="entry name" value="RNA_pol_sigma_r3/r4-like"/>
</dbReference>
<dbReference type="GO" id="GO:0016987">
    <property type="term" value="F:sigma factor activity"/>
    <property type="evidence" value="ECO:0007669"/>
    <property type="project" value="UniProtKB-KW"/>
</dbReference>
<evidence type="ECO:0000259" key="6">
    <source>
        <dbReference type="Pfam" id="PF08281"/>
    </source>
</evidence>
<feature type="domain" description="RNA polymerase sigma factor 70 region 4 type 2" evidence="6">
    <location>
        <begin position="137"/>
        <end position="188"/>
    </location>
</feature>
<dbReference type="PANTHER" id="PTHR43133:SF66">
    <property type="entry name" value="ECF RNA POLYMERASE SIGMA FACTOR SIGK"/>
    <property type="match status" value="1"/>
</dbReference>
<dbReference type="Pfam" id="PF04542">
    <property type="entry name" value="Sigma70_r2"/>
    <property type="match status" value="1"/>
</dbReference>
<evidence type="ECO:0000259" key="5">
    <source>
        <dbReference type="Pfam" id="PF04542"/>
    </source>
</evidence>
<dbReference type="SUPFAM" id="SSF88659">
    <property type="entry name" value="Sigma3 and sigma4 domains of RNA polymerase sigma factors"/>
    <property type="match status" value="1"/>
</dbReference>
<evidence type="ECO:0000256" key="4">
    <source>
        <dbReference type="ARBA" id="ARBA00023163"/>
    </source>
</evidence>
<name>A0A4Q8ANL4_9MICO</name>
<dbReference type="InterPro" id="IPR013249">
    <property type="entry name" value="RNA_pol_sigma70_r4_t2"/>
</dbReference>
<dbReference type="GO" id="GO:0006352">
    <property type="term" value="P:DNA-templated transcription initiation"/>
    <property type="evidence" value="ECO:0007669"/>
    <property type="project" value="InterPro"/>
</dbReference>
<evidence type="ECO:0000256" key="1">
    <source>
        <dbReference type="ARBA" id="ARBA00010641"/>
    </source>
</evidence>
<dbReference type="RefSeq" id="WP_130506439.1">
    <property type="nucleotide sequence ID" value="NZ_SHLC01000001.1"/>
</dbReference>
<dbReference type="InterPro" id="IPR014284">
    <property type="entry name" value="RNA_pol_sigma-70_dom"/>
</dbReference>
<dbReference type="InterPro" id="IPR013325">
    <property type="entry name" value="RNA_pol_sigma_r2"/>
</dbReference>
<feature type="domain" description="RNA polymerase sigma-70 region 2" evidence="5">
    <location>
        <begin position="39"/>
        <end position="105"/>
    </location>
</feature>
<protein>
    <submittedName>
        <fullName evidence="7">RNA polymerase ECF family sigma subunit</fullName>
    </submittedName>
</protein>
<evidence type="ECO:0000313" key="8">
    <source>
        <dbReference type="Proteomes" id="UP000291483"/>
    </source>
</evidence>
<accession>A0A4Q8ANL4</accession>
<reference evidence="7 8" key="1">
    <citation type="submission" date="2019-02" db="EMBL/GenBank/DDBJ databases">
        <title>Sequencing the genomes of 1000 actinobacteria strains.</title>
        <authorList>
            <person name="Klenk H.-P."/>
        </authorList>
    </citation>
    <scope>NUCLEOTIDE SEQUENCE [LARGE SCALE GENOMIC DNA]</scope>
    <source>
        <strain evidence="7 8">DSM 18319</strain>
    </source>
</reference>
<gene>
    <name evidence="7" type="ORF">EV379_2555</name>
</gene>
<organism evidence="7 8">
    <name type="scientific">Microterricola gilva</name>
    <dbReference type="NCBI Taxonomy" id="393267"/>
    <lineage>
        <taxon>Bacteria</taxon>
        <taxon>Bacillati</taxon>
        <taxon>Actinomycetota</taxon>
        <taxon>Actinomycetes</taxon>
        <taxon>Micrococcales</taxon>
        <taxon>Microbacteriaceae</taxon>
        <taxon>Microterricola</taxon>
    </lineage>
</organism>
<comment type="similarity">
    <text evidence="1">Belongs to the sigma-70 factor family. ECF subfamily.</text>
</comment>
<dbReference type="Gene3D" id="1.10.10.10">
    <property type="entry name" value="Winged helix-like DNA-binding domain superfamily/Winged helix DNA-binding domain"/>
    <property type="match status" value="1"/>
</dbReference>
<dbReference type="Pfam" id="PF08281">
    <property type="entry name" value="Sigma70_r4_2"/>
    <property type="match status" value="1"/>
</dbReference>
<proteinExistence type="inferred from homology"/>
<dbReference type="GO" id="GO:0003677">
    <property type="term" value="F:DNA binding"/>
    <property type="evidence" value="ECO:0007669"/>
    <property type="project" value="InterPro"/>
</dbReference>
<dbReference type="NCBIfam" id="NF007228">
    <property type="entry name" value="PRK09646.1"/>
    <property type="match status" value="1"/>
</dbReference>
<evidence type="ECO:0000256" key="2">
    <source>
        <dbReference type="ARBA" id="ARBA00023015"/>
    </source>
</evidence>
<keyword evidence="3" id="KW-0731">Sigma factor</keyword>
<dbReference type="NCBIfam" id="TIGR02937">
    <property type="entry name" value="sigma70-ECF"/>
    <property type="match status" value="1"/>
</dbReference>
<dbReference type="InterPro" id="IPR036388">
    <property type="entry name" value="WH-like_DNA-bd_sf"/>
</dbReference>
<dbReference type="Proteomes" id="UP000291483">
    <property type="component" value="Unassembled WGS sequence"/>
</dbReference>
<keyword evidence="4" id="KW-0804">Transcription</keyword>